<dbReference type="EMBL" id="MWPX01000046">
    <property type="protein sequence ID" value="OUM46404.1"/>
    <property type="molecule type" value="Genomic_DNA"/>
</dbReference>
<evidence type="ECO:0000313" key="3">
    <source>
        <dbReference type="Proteomes" id="UP000195321"/>
    </source>
</evidence>
<proteinExistence type="predicted"/>
<evidence type="ECO:0000313" key="2">
    <source>
        <dbReference type="EMBL" id="OUM46404.1"/>
    </source>
</evidence>
<protein>
    <recommendedName>
        <fullName evidence="1">LHH domain-containing protein</fullName>
    </recommendedName>
</protein>
<sequence>MEYGSNKGSGLTNAEAAAKYGLAPILDNAGSVATLHHSQQKGVGPLFETSTRSHNISNAKRAPLHPYKGKLNPFYRMDEPIRRALQKVDSVNYWKTGGDYNECFA</sequence>
<dbReference type="Pfam" id="PF14411">
    <property type="entry name" value="LHH"/>
    <property type="match status" value="1"/>
</dbReference>
<dbReference type="AlphaFoldDB" id="A0A1Y3M9K8"/>
<evidence type="ECO:0000259" key="1">
    <source>
        <dbReference type="Pfam" id="PF14411"/>
    </source>
</evidence>
<dbReference type="Proteomes" id="UP000195321">
    <property type="component" value="Unassembled WGS sequence"/>
</dbReference>
<accession>A0A1Y3M9K8</accession>
<dbReference type="RefSeq" id="WP_016115410.1">
    <property type="nucleotide sequence ID" value="NZ_JARHXM010000073.1"/>
</dbReference>
<dbReference type="InterPro" id="IPR026834">
    <property type="entry name" value="LHH"/>
</dbReference>
<feature type="domain" description="LHH" evidence="1">
    <location>
        <begin position="18"/>
        <end position="95"/>
    </location>
</feature>
<gene>
    <name evidence="2" type="ORF">BW425_23745</name>
</gene>
<organism evidence="2 3">
    <name type="scientific">Bacillus pseudomycoides</name>
    <dbReference type="NCBI Taxonomy" id="64104"/>
    <lineage>
        <taxon>Bacteria</taxon>
        <taxon>Bacillati</taxon>
        <taxon>Bacillota</taxon>
        <taxon>Bacilli</taxon>
        <taxon>Bacillales</taxon>
        <taxon>Bacillaceae</taxon>
        <taxon>Bacillus</taxon>
        <taxon>Bacillus cereus group</taxon>
    </lineage>
</organism>
<reference evidence="2 3" key="1">
    <citation type="submission" date="2017-02" db="EMBL/GenBank/DDBJ databases">
        <title>Bacillus pseudomycoides isolate FSL K6-0042.</title>
        <authorList>
            <person name="Kovac J."/>
        </authorList>
    </citation>
    <scope>NUCLEOTIDE SEQUENCE [LARGE SCALE GENOMIC DNA]</scope>
    <source>
        <strain evidence="2 3">FSL K6-0042</strain>
    </source>
</reference>
<name>A0A1Y3M9K8_9BACI</name>
<comment type="caution">
    <text evidence="2">The sequence shown here is derived from an EMBL/GenBank/DDBJ whole genome shotgun (WGS) entry which is preliminary data.</text>
</comment>